<name>A0A151WRX5_9HYME</name>
<evidence type="ECO:0000313" key="2">
    <source>
        <dbReference type="EMBL" id="KYQ50568.1"/>
    </source>
</evidence>
<feature type="domain" description="YqaJ viral recombinase" evidence="1">
    <location>
        <begin position="178"/>
        <end position="247"/>
    </location>
</feature>
<dbReference type="AlphaFoldDB" id="A0A151WRX5"/>
<sequence length="305" mass="34651">FNIVPQSISVFYRAEGKDYGDAAVGYVEVKREGNFCQVRGKICPEHRVNNKPYSVSMLVNEEIDKVEYVRCEDCAASEEPTATVCYWKKPVLAQIGSNVRAMKAKDLVKNERSAVDLPNNTGFLQGLVQEMKNRNFDCQLSRHFLTVESYKDLSIHSLLISFCNSSQCKDANILAILEENLQTKLQRVGLLLHPDLPIIGASPDALGENFVVEVKCPQFLKSEERYISKENAICSKYMAQIQLQMLMQNVQRGYFCIAKHDFEASQNIIVVCVDFDEQFINKVVADAMTFWKQNIFPVLINGIKR</sequence>
<dbReference type="PANTHER" id="PTHR39953">
    <property type="entry name" value="RE54151P"/>
    <property type="match status" value="1"/>
</dbReference>
<dbReference type="EMBL" id="KQ982801">
    <property type="protein sequence ID" value="KYQ50568.1"/>
    <property type="molecule type" value="Genomic_DNA"/>
</dbReference>
<organism evidence="2 3">
    <name type="scientific">Mycetomoellerius zeteki</name>
    <dbReference type="NCBI Taxonomy" id="64791"/>
    <lineage>
        <taxon>Eukaryota</taxon>
        <taxon>Metazoa</taxon>
        <taxon>Ecdysozoa</taxon>
        <taxon>Arthropoda</taxon>
        <taxon>Hexapoda</taxon>
        <taxon>Insecta</taxon>
        <taxon>Pterygota</taxon>
        <taxon>Neoptera</taxon>
        <taxon>Endopterygota</taxon>
        <taxon>Hymenoptera</taxon>
        <taxon>Apocrita</taxon>
        <taxon>Aculeata</taxon>
        <taxon>Formicoidea</taxon>
        <taxon>Formicidae</taxon>
        <taxon>Myrmicinae</taxon>
        <taxon>Mycetomoellerius</taxon>
    </lineage>
</organism>
<dbReference type="Pfam" id="PF09588">
    <property type="entry name" value="YqaJ"/>
    <property type="match status" value="1"/>
</dbReference>
<feature type="non-terminal residue" evidence="2">
    <location>
        <position position="1"/>
    </location>
</feature>
<gene>
    <name evidence="2" type="ORF">ALC60_10345</name>
</gene>
<evidence type="ECO:0000313" key="3">
    <source>
        <dbReference type="Proteomes" id="UP000075809"/>
    </source>
</evidence>
<evidence type="ECO:0000259" key="1">
    <source>
        <dbReference type="Pfam" id="PF09588"/>
    </source>
</evidence>
<protein>
    <recommendedName>
        <fullName evidence="1">YqaJ viral recombinase domain-containing protein</fullName>
    </recommendedName>
</protein>
<accession>A0A151WRX5</accession>
<keyword evidence="3" id="KW-1185">Reference proteome</keyword>
<dbReference type="GO" id="GO:0006281">
    <property type="term" value="P:DNA repair"/>
    <property type="evidence" value="ECO:0007669"/>
    <property type="project" value="UniProtKB-ARBA"/>
</dbReference>
<dbReference type="Gene3D" id="3.90.320.10">
    <property type="match status" value="1"/>
</dbReference>
<proteinExistence type="predicted"/>
<dbReference type="PANTHER" id="PTHR39953:SF1">
    <property type="entry name" value="RE54151P"/>
    <property type="match status" value="1"/>
</dbReference>
<dbReference type="InterPro" id="IPR019080">
    <property type="entry name" value="YqaJ_viral_recombinase"/>
</dbReference>
<dbReference type="SUPFAM" id="SSF52980">
    <property type="entry name" value="Restriction endonuclease-like"/>
    <property type="match status" value="1"/>
</dbReference>
<dbReference type="Proteomes" id="UP000075809">
    <property type="component" value="Unassembled WGS sequence"/>
</dbReference>
<dbReference type="InterPro" id="IPR011604">
    <property type="entry name" value="PDDEXK-like_dom_sf"/>
</dbReference>
<reference evidence="2 3" key="1">
    <citation type="submission" date="2015-09" db="EMBL/GenBank/DDBJ databases">
        <title>Trachymyrmex zeteki WGS genome.</title>
        <authorList>
            <person name="Nygaard S."/>
            <person name="Hu H."/>
            <person name="Boomsma J."/>
            <person name="Zhang G."/>
        </authorList>
    </citation>
    <scope>NUCLEOTIDE SEQUENCE [LARGE SCALE GENOMIC DNA]</scope>
    <source>
        <strain evidence="2">Tzet28-1</strain>
        <tissue evidence="2">Whole body</tissue>
    </source>
</reference>
<dbReference type="InterPro" id="IPR011335">
    <property type="entry name" value="Restrct_endonuc-II-like"/>
</dbReference>